<dbReference type="RefSeq" id="WP_069946593.1">
    <property type="nucleotide sequence ID" value="NZ_CP014143.1"/>
</dbReference>
<dbReference type="Pfam" id="PF07584">
    <property type="entry name" value="BatA"/>
    <property type="match status" value="1"/>
</dbReference>
<dbReference type="KEGG" id="micc:AUP74_00994"/>
<keyword evidence="1" id="KW-1133">Transmembrane helix</keyword>
<proteinExistence type="predicted"/>
<name>A0A1C9W5M5_9GAMM</name>
<keyword evidence="1" id="KW-0472">Membrane</keyword>
<dbReference type="InterPro" id="IPR024163">
    <property type="entry name" value="Aerotolerance_reg_N"/>
</dbReference>
<dbReference type="NCBIfam" id="TIGR02226">
    <property type="entry name" value="two_anch"/>
    <property type="match status" value="1"/>
</dbReference>
<evidence type="ECO:0000256" key="1">
    <source>
        <dbReference type="SAM" id="Phobius"/>
    </source>
</evidence>
<dbReference type="Proteomes" id="UP000095672">
    <property type="component" value="Chromosome"/>
</dbReference>
<feature type="transmembrane region" description="Helical" evidence="1">
    <location>
        <begin position="61"/>
        <end position="83"/>
    </location>
</feature>
<dbReference type="PATRIC" id="fig|1769779.3.peg.1013"/>
<dbReference type="PANTHER" id="PTHR37464">
    <property type="entry name" value="BLL2463 PROTEIN"/>
    <property type="match status" value="1"/>
</dbReference>
<organism evidence="3 4">
    <name type="scientific">Microbulbifer aggregans</name>
    <dbReference type="NCBI Taxonomy" id="1769779"/>
    <lineage>
        <taxon>Bacteria</taxon>
        <taxon>Pseudomonadati</taxon>
        <taxon>Pseudomonadota</taxon>
        <taxon>Gammaproteobacteria</taxon>
        <taxon>Cellvibrionales</taxon>
        <taxon>Microbulbiferaceae</taxon>
        <taxon>Microbulbifer</taxon>
    </lineage>
</organism>
<dbReference type="EMBL" id="CP014143">
    <property type="protein sequence ID" value="AOS96459.1"/>
    <property type="molecule type" value="Genomic_DNA"/>
</dbReference>
<dbReference type="STRING" id="1769779.AUP74_00994"/>
<feature type="domain" description="Aerotolerance regulator N-terminal" evidence="2">
    <location>
        <begin position="7"/>
        <end position="81"/>
    </location>
</feature>
<evidence type="ECO:0000313" key="4">
    <source>
        <dbReference type="Proteomes" id="UP000095672"/>
    </source>
</evidence>
<evidence type="ECO:0000259" key="2">
    <source>
        <dbReference type="Pfam" id="PF07584"/>
    </source>
</evidence>
<dbReference type="OrthoDB" id="5718778at2"/>
<keyword evidence="1" id="KW-0812">Transmembrane</keyword>
<gene>
    <name evidence="3" type="ORF">AUP74_00994</name>
</gene>
<protein>
    <recommendedName>
        <fullName evidence="2">Aerotolerance regulator N-terminal domain-containing protein</fullName>
    </recommendedName>
</protein>
<dbReference type="AlphaFoldDB" id="A0A1C9W5M5"/>
<feature type="transmembrane region" description="Helical" evidence="1">
    <location>
        <begin position="12"/>
        <end position="29"/>
    </location>
</feature>
<evidence type="ECO:0000313" key="3">
    <source>
        <dbReference type="EMBL" id="AOS96459.1"/>
    </source>
</evidence>
<sequence>MSWLPWSWQSPQWLWLLLVLLIPLLIHLLQRSAPREITFAAVQWLQRRPPQSWKRLQLRDTWLLCLRLLLLALLVVLLATPLLEQREEAGPLLLVDPAVTLSELGAFTESKGPFAQILWLQAQPTPVADSDRRVHDSWHSLSTLAAEPRYRRAHILLDPGTATGYRALRYSPHWQWHTTASTGSDSIEDHTPTPSIAIIGDAPAWLAPALQQLGESGTARLEPQLLSDPGLLDPQKFDWLLYNRPGLLPEAALSFVRAGGLLLSDSSVTNPETLNFVPLADDGGPSREAVALGRGSWLRYRGNWQDAAFFRRTRLPEQLWLQWSQQDWPFQAAQQPRWPAGKPRGLPVADSEVTPVSREPLQQPLLLALLLVLLAERALTLSRRQTHG</sequence>
<accession>A0A1C9W5M5</accession>
<dbReference type="InterPro" id="IPR011933">
    <property type="entry name" value="Double_TM_dom"/>
</dbReference>
<dbReference type="PANTHER" id="PTHR37464:SF1">
    <property type="entry name" value="BLL2463 PROTEIN"/>
    <property type="match status" value="1"/>
</dbReference>
<reference evidence="4" key="1">
    <citation type="submission" date="2016-01" db="EMBL/GenBank/DDBJ databases">
        <title>Complete genome sequence of Microbulbifer sp. CCB-MM1, a halophile isolated from Matang Mangrove Forest, Perak.</title>
        <authorList>
            <person name="Moh T.H."/>
            <person name="Dinesh B."/>
            <person name="Lau N.-S."/>
            <person name="Go F."/>
            <person name="Alexander Chong S.-C."/>
        </authorList>
    </citation>
    <scope>NUCLEOTIDE SEQUENCE [LARGE SCALE GENOMIC DNA]</scope>
    <source>
        <strain evidence="4">CCB-MM1</strain>
    </source>
</reference>
<keyword evidence="4" id="KW-1185">Reference proteome</keyword>